<proteinExistence type="predicted"/>
<dbReference type="InterPro" id="IPR012340">
    <property type="entry name" value="NA-bd_OB-fold"/>
</dbReference>
<dbReference type="AlphaFoldDB" id="A0A1D3CSD0"/>
<dbReference type="VEuPathDB" id="ToxoDB:cyc_00025"/>
<comment type="caution">
    <text evidence="1">The sequence shown here is derived from an EMBL/GenBank/DDBJ whole genome shotgun (WGS) entry which is preliminary data.</text>
</comment>
<organism evidence="1 2">
    <name type="scientific">Cyclospora cayetanensis</name>
    <dbReference type="NCBI Taxonomy" id="88456"/>
    <lineage>
        <taxon>Eukaryota</taxon>
        <taxon>Sar</taxon>
        <taxon>Alveolata</taxon>
        <taxon>Apicomplexa</taxon>
        <taxon>Conoidasida</taxon>
        <taxon>Coccidia</taxon>
        <taxon>Eucoccidiorida</taxon>
        <taxon>Eimeriorina</taxon>
        <taxon>Eimeriidae</taxon>
        <taxon>Cyclospora</taxon>
    </lineage>
</organism>
<name>A0A1D3CSD0_9EIME</name>
<evidence type="ECO:0000313" key="2">
    <source>
        <dbReference type="Proteomes" id="UP000095192"/>
    </source>
</evidence>
<sequence length="290" mass="31815">MTALRILREPLKAQLGELWAISVSLLRTLQCLFQGRPCLPVAANLPLLCEGFHANSYDVSSRSGAECRTCCSCCCCSSGDTCLAKAEAIELPFPAGTPLMLEETWSLVASCRAQRQQQALAVVRVVGISYGRFHGTELLTGGEDRRRFLLVDTTMLHWKPQFEHHGCYQFVGPVFQTLLHPQQLHQIAASLQTAELQQSDVVLAAVASAPAALSPHVSVPLLKPRLCRRVDGFDFAQYKLALRLLRAIEPQTKPAVAAALFRDANVSEEHEEQIEPMDSQAGAVPAFRPL</sequence>
<dbReference type="Proteomes" id="UP000095192">
    <property type="component" value="Unassembled WGS sequence"/>
</dbReference>
<keyword evidence="2" id="KW-1185">Reference proteome</keyword>
<dbReference type="Gene3D" id="2.40.50.140">
    <property type="entry name" value="Nucleic acid-binding proteins"/>
    <property type="match status" value="1"/>
</dbReference>
<gene>
    <name evidence="1" type="ORF">cyc_00025</name>
</gene>
<dbReference type="EMBL" id="JROU02002125">
    <property type="protein sequence ID" value="OEH74103.1"/>
    <property type="molecule type" value="Genomic_DNA"/>
</dbReference>
<protein>
    <submittedName>
        <fullName evidence="1">Uncharacterized protein</fullName>
    </submittedName>
</protein>
<dbReference type="InParanoid" id="A0A1D3CSD0"/>
<reference evidence="1 2" key="1">
    <citation type="journal article" date="2016" name="BMC Genomics">
        <title>Comparative genomics reveals Cyclospora cayetanensis possesses coccidia-like metabolism and invasion components but unique surface antigens.</title>
        <authorList>
            <person name="Liu S."/>
            <person name="Wang L."/>
            <person name="Zheng H."/>
            <person name="Xu Z."/>
            <person name="Roellig D.M."/>
            <person name="Li N."/>
            <person name="Frace M.A."/>
            <person name="Tang K."/>
            <person name="Arrowood M.J."/>
            <person name="Moss D.M."/>
            <person name="Zhang L."/>
            <person name="Feng Y."/>
            <person name="Xiao L."/>
        </authorList>
    </citation>
    <scope>NUCLEOTIDE SEQUENCE [LARGE SCALE GENOMIC DNA]</scope>
    <source>
        <strain evidence="1 2">CHN_HEN01</strain>
    </source>
</reference>
<accession>A0A1D3CSD0</accession>
<evidence type="ECO:0000313" key="1">
    <source>
        <dbReference type="EMBL" id="OEH74103.1"/>
    </source>
</evidence>